<keyword evidence="3" id="KW-1185">Reference proteome</keyword>
<dbReference type="Gene3D" id="3.90.550.10">
    <property type="entry name" value="Spore Coat Polysaccharide Biosynthesis Protein SpsA, Chain A"/>
    <property type="match status" value="1"/>
</dbReference>
<organism evidence="2 3">
    <name type="scientific">Homoserinimonas hongtaonis</name>
    <dbReference type="NCBI Taxonomy" id="2079791"/>
    <lineage>
        <taxon>Bacteria</taxon>
        <taxon>Bacillati</taxon>
        <taxon>Actinomycetota</taxon>
        <taxon>Actinomycetes</taxon>
        <taxon>Micrococcales</taxon>
        <taxon>Microbacteriaceae</taxon>
        <taxon>Homoserinimonas</taxon>
    </lineage>
</organism>
<dbReference type="PANTHER" id="PTHR43685:SF2">
    <property type="entry name" value="GLYCOSYLTRANSFERASE 2-LIKE DOMAIN-CONTAINING PROTEIN"/>
    <property type="match status" value="1"/>
</dbReference>
<accession>A0A2U1T144</accession>
<dbReference type="InterPro" id="IPR029044">
    <property type="entry name" value="Nucleotide-diphossugar_trans"/>
</dbReference>
<proteinExistence type="predicted"/>
<reference evidence="3" key="1">
    <citation type="submission" date="2018-04" db="EMBL/GenBank/DDBJ databases">
        <authorList>
            <person name="Liu S."/>
            <person name="Wang Z."/>
            <person name="Li J."/>
        </authorList>
    </citation>
    <scope>NUCLEOTIDE SEQUENCE [LARGE SCALE GENOMIC DNA]</scope>
    <source>
        <strain evidence="3">S1194</strain>
    </source>
</reference>
<gene>
    <name evidence="2" type="ORF">DF220_06860</name>
</gene>
<dbReference type="InterPro" id="IPR050834">
    <property type="entry name" value="Glycosyltransf_2"/>
</dbReference>
<evidence type="ECO:0000259" key="1">
    <source>
        <dbReference type="Pfam" id="PF00535"/>
    </source>
</evidence>
<feature type="domain" description="Glycosyltransferase 2-like" evidence="1">
    <location>
        <begin position="24"/>
        <end position="138"/>
    </location>
</feature>
<dbReference type="CDD" id="cd04196">
    <property type="entry name" value="GT_2_like_d"/>
    <property type="match status" value="1"/>
</dbReference>
<dbReference type="PANTHER" id="PTHR43685">
    <property type="entry name" value="GLYCOSYLTRANSFERASE"/>
    <property type="match status" value="1"/>
</dbReference>
<sequence>MSDPSAPDREPMSDAGAAPYPRISVALCTHNGAEFLAAQLRSILGQTHPVDEIVLSDDASIDGTVALVADGIAAHARRAVRVPSLVVIENEPALGVVRNFEQALLRCTGDVIALCDQDDVWHEDRMARVMAAFAEHPELLLVHSDARLIRADGLPFGAGLAATQRMSPHERHSLSTNRGWDVLVRRSLVTGATVVIRRGLLDRAVPFVDSWVHDEWLAIIAAATGGTHFLDEQLLDYRQHARNQIGVVRRGFSARLARLFTPRGERNERLVGRAIDLLNRVTELHRAAVNRRSPDARLLAKAVKDARAKLAHERVRILLPAVRILRVGPVFAEALTGRYERYGRGVQDIARDLLQKAGRVREPTAPPAALSARRD</sequence>
<dbReference type="SUPFAM" id="SSF53448">
    <property type="entry name" value="Nucleotide-diphospho-sugar transferases"/>
    <property type="match status" value="1"/>
</dbReference>
<evidence type="ECO:0000313" key="2">
    <source>
        <dbReference type="EMBL" id="PWB97578.1"/>
    </source>
</evidence>
<comment type="caution">
    <text evidence="2">The sequence shown here is derived from an EMBL/GenBank/DDBJ whole genome shotgun (WGS) entry which is preliminary data.</text>
</comment>
<protein>
    <submittedName>
        <fullName evidence="2">Glycosyltransferase family 2 protein</fullName>
    </submittedName>
</protein>
<dbReference type="GO" id="GO:0016740">
    <property type="term" value="F:transferase activity"/>
    <property type="evidence" value="ECO:0007669"/>
    <property type="project" value="UniProtKB-KW"/>
</dbReference>
<keyword evidence="2" id="KW-0808">Transferase</keyword>
<evidence type="ECO:0000313" key="3">
    <source>
        <dbReference type="Proteomes" id="UP000244978"/>
    </source>
</evidence>
<dbReference type="InterPro" id="IPR001173">
    <property type="entry name" value="Glyco_trans_2-like"/>
</dbReference>
<name>A0A2U1T144_9MICO</name>
<dbReference type="EMBL" id="QEEX01000001">
    <property type="protein sequence ID" value="PWB97578.1"/>
    <property type="molecule type" value="Genomic_DNA"/>
</dbReference>
<dbReference type="Pfam" id="PF00535">
    <property type="entry name" value="Glycos_transf_2"/>
    <property type="match status" value="1"/>
</dbReference>
<dbReference type="RefSeq" id="WP_108997491.1">
    <property type="nucleotide sequence ID" value="NZ_QEEX01000001.1"/>
</dbReference>
<dbReference type="Proteomes" id="UP000244978">
    <property type="component" value="Unassembled WGS sequence"/>
</dbReference>
<dbReference type="AlphaFoldDB" id="A0A2U1T144"/>